<keyword evidence="5" id="KW-1185">Reference proteome</keyword>
<keyword evidence="2" id="KW-0732">Signal</keyword>
<feature type="transmembrane region" description="Helical" evidence="1">
    <location>
        <begin position="278"/>
        <end position="297"/>
    </location>
</feature>
<geneLocation type="mitochondrion" evidence="4"/>
<protein>
    <submittedName>
        <fullName evidence="3">Uncharacterized protein</fullName>
    </submittedName>
</protein>
<evidence type="ECO:0000313" key="6">
    <source>
        <dbReference type="Proteomes" id="UP000290189"/>
    </source>
</evidence>
<evidence type="ECO:0000313" key="3">
    <source>
        <dbReference type="EMBL" id="CEP00401.1"/>
    </source>
</evidence>
<dbReference type="InterPro" id="IPR036770">
    <property type="entry name" value="Ankyrin_rpt-contain_sf"/>
</dbReference>
<keyword evidence="1" id="KW-1133">Transmembrane helix</keyword>
<dbReference type="Pfam" id="PF00023">
    <property type="entry name" value="Ank"/>
    <property type="match status" value="1"/>
</dbReference>
<keyword evidence="1" id="KW-0812">Transmembrane</keyword>
<evidence type="ECO:0000256" key="2">
    <source>
        <dbReference type="SAM" id="SignalP"/>
    </source>
</evidence>
<evidence type="ECO:0000313" key="5">
    <source>
        <dbReference type="Proteomes" id="UP000039324"/>
    </source>
</evidence>
<dbReference type="Proteomes" id="UP000039324">
    <property type="component" value="Unassembled WGS sequence"/>
</dbReference>
<feature type="chain" id="PRO_5035990807" evidence="2">
    <location>
        <begin position="23"/>
        <end position="338"/>
    </location>
</feature>
<evidence type="ECO:0000313" key="4">
    <source>
        <dbReference type="EMBL" id="SPQ94092.1"/>
    </source>
</evidence>
<keyword evidence="4" id="KW-0496">Mitochondrion</keyword>
<dbReference type="EMBL" id="OVEO01000002">
    <property type="protein sequence ID" value="SPQ94092.1"/>
    <property type="molecule type" value="Genomic_DNA"/>
</dbReference>
<sequence length="338" mass="36281">MMSASWGPAIIIVLVPISVCSAAWSGHDKQGIVQQVLNELDDTLIEAVRPLSMASGLSPLQSDIRRAVKDLARRLRERKPSVKIPDIVQMIRDKRARPDTRSSKLSMTVLHWVAFTLEIKGQELEHAATLLCKTKGAASARTVSWRGEPGVTPLHIAVYFSPEIVPTLIEGGANVSAATYFGYTPLWISAALISNENTTHLLMNRGARWSVRYTKRVPNKGAILGAGIVGTALGAGGLYLTQQLRASQSSPLQTRVSVLDSPPRSDVRESVWQRFNRIAAVGAAALGAAAAATYAARHYSAKQNTNADPPSQQDENSSSLSVAPILTAVVACLVFVLA</sequence>
<organism evidence="3 5">
    <name type="scientific">Plasmodiophora brassicae</name>
    <name type="common">Clubroot disease agent</name>
    <dbReference type="NCBI Taxonomy" id="37360"/>
    <lineage>
        <taxon>Eukaryota</taxon>
        <taxon>Sar</taxon>
        <taxon>Rhizaria</taxon>
        <taxon>Endomyxa</taxon>
        <taxon>Phytomyxea</taxon>
        <taxon>Plasmodiophorida</taxon>
        <taxon>Plasmodiophoridae</taxon>
        <taxon>Plasmodiophora</taxon>
    </lineage>
</organism>
<reference evidence="4 6" key="2">
    <citation type="submission" date="2018-03" db="EMBL/GenBank/DDBJ databases">
        <authorList>
            <person name="Fogelqvist J."/>
        </authorList>
    </citation>
    <scope>NUCLEOTIDE SEQUENCE [LARGE SCALE GENOMIC DNA]</scope>
</reference>
<dbReference type="AlphaFoldDB" id="A0A0G4IZA8"/>
<dbReference type="EMBL" id="CDSF01000101">
    <property type="protein sequence ID" value="CEP00401.1"/>
    <property type="molecule type" value="Genomic_DNA"/>
</dbReference>
<dbReference type="Proteomes" id="UP000290189">
    <property type="component" value="Unassembled WGS sequence"/>
</dbReference>
<dbReference type="Gene3D" id="1.25.40.20">
    <property type="entry name" value="Ankyrin repeat-containing domain"/>
    <property type="match status" value="1"/>
</dbReference>
<accession>A0A0G4IZA8</accession>
<gene>
    <name evidence="3" type="ORF">PBRA_001455</name>
    <name evidence="4" type="ORF">PLBR_LOCUS1307</name>
</gene>
<name>A0A0G4IZA8_PLABS</name>
<reference evidence="3 5" key="1">
    <citation type="submission" date="2015-02" db="EMBL/GenBank/DDBJ databases">
        <authorList>
            <person name="Chooi Y.-H."/>
        </authorList>
    </citation>
    <scope>NUCLEOTIDE SEQUENCE [LARGE SCALE GENOMIC DNA]</scope>
    <source>
        <strain evidence="3">E3</strain>
    </source>
</reference>
<dbReference type="InterPro" id="IPR002110">
    <property type="entry name" value="Ankyrin_rpt"/>
</dbReference>
<feature type="signal peptide" evidence="2">
    <location>
        <begin position="1"/>
        <end position="22"/>
    </location>
</feature>
<keyword evidence="1" id="KW-0472">Membrane</keyword>
<evidence type="ECO:0000256" key="1">
    <source>
        <dbReference type="SAM" id="Phobius"/>
    </source>
</evidence>
<proteinExistence type="predicted"/>
<feature type="transmembrane region" description="Helical" evidence="1">
    <location>
        <begin position="317"/>
        <end position="337"/>
    </location>
</feature>
<dbReference type="SUPFAM" id="SSF48403">
    <property type="entry name" value="Ankyrin repeat"/>
    <property type="match status" value="1"/>
</dbReference>